<dbReference type="SUPFAM" id="SSF101690">
    <property type="entry name" value="PAZ domain"/>
    <property type="match status" value="1"/>
</dbReference>
<dbReference type="Gene3D" id="2.170.260.10">
    <property type="entry name" value="paz domain"/>
    <property type="match status" value="1"/>
</dbReference>
<protein>
    <submittedName>
        <fullName evidence="2">PAZ domain-containing protein</fullName>
    </submittedName>
</protein>
<dbReference type="GO" id="GO:0003723">
    <property type="term" value="F:RNA binding"/>
    <property type="evidence" value="ECO:0007669"/>
    <property type="project" value="InterPro"/>
</dbReference>
<accession>A0AAD8IP54</accession>
<reference evidence="2" key="2">
    <citation type="submission" date="2023-05" db="EMBL/GenBank/DDBJ databases">
        <authorList>
            <person name="Schelkunov M.I."/>
        </authorList>
    </citation>
    <scope>NUCLEOTIDE SEQUENCE</scope>
    <source>
        <strain evidence="2">Hsosn_3</strain>
        <tissue evidence="2">Leaf</tissue>
    </source>
</reference>
<reference evidence="2" key="1">
    <citation type="submission" date="2023-02" db="EMBL/GenBank/DDBJ databases">
        <title>Genome of toxic invasive species Heracleum sosnowskyi carries increased number of genes despite the absence of recent whole-genome duplications.</title>
        <authorList>
            <person name="Schelkunov M."/>
            <person name="Shtratnikova V."/>
            <person name="Makarenko M."/>
            <person name="Klepikova A."/>
            <person name="Omelchenko D."/>
            <person name="Novikova G."/>
            <person name="Obukhova E."/>
            <person name="Bogdanov V."/>
            <person name="Penin A."/>
            <person name="Logacheva M."/>
        </authorList>
    </citation>
    <scope>NUCLEOTIDE SEQUENCE</scope>
    <source>
        <strain evidence="2">Hsosn_3</strain>
        <tissue evidence="2">Leaf</tissue>
    </source>
</reference>
<evidence type="ECO:0000313" key="2">
    <source>
        <dbReference type="EMBL" id="KAK1389076.1"/>
    </source>
</evidence>
<dbReference type="CDD" id="cd02846">
    <property type="entry name" value="PAZ_argonaute_like"/>
    <property type="match status" value="1"/>
</dbReference>
<dbReference type="InterPro" id="IPR003100">
    <property type="entry name" value="PAZ_dom"/>
</dbReference>
<feature type="domain" description="PAZ" evidence="1">
    <location>
        <begin position="7"/>
        <end position="124"/>
    </location>
</feature>
<comment type="caution">
    <text evidence="2">The sequence shown here is derived from an EMBL/GenBank/DDBJ whole genome shotgun (WGS) entry which is preliminary data.</text>
</comment>
<dbReference type="AlphaFoldDB" id="A0AAD8IP54"/>
<organism evidence="2 3">
    <name type="scientific">Heracleum sosnowskyi</name>
    <dbReference type="NCBI Taxonomy" id="360622"/>
    <lineage>
        <taxon>Eukaryota</taxon>
        <taxon>Viridiplantae</taxon>
        <taxon>Streptophyta</taxon>
        <taxon>Embryophyta</taxon>
        <taxon>Tracheophyta</taxon>
        <taxon>Spermatophyta</taxon>
        <taxon>Magnoliopsida</taxon>
        <taxon>eudicotyledons</taxon>
        <taxon>Gunneridae</taxon>
        <taxon>Pentapetalae</taxon>
        <taxon>asterids</taxon>
        <taxon>campanulids</taxon>
        <taxon>Apiales</taxon>
        <taxon>Apiaceae</taxon>
        <taxon>Apioideae</taxon>
        <taxon>apioid superclade</taxon>
        <taxon>Tordylieae</taxon>
        <taxon>Tordyliinae</taxon>
        <taxon>Heracleum</taxon>
    </lineage>
</organism>
<evidence type="ECO:0000313" key="3">
    <source>
        <dbReference type="Proteomes" id="UP001237642"/>
    </source>
</evidence>
<evidence type="ECO:0000259" key="1">
    <source>
        <dbReference type="PROSITE" id="PS50821"/>
    </source>
</evidence>
<dbReference type="PANTHER" id="PTHR22891">
    <property type="entry name" value="EUKARYOTIC TRANSLATION INITIATION FACTOR 2C"/>
    <property type="match status" value="1"/>
</dbReference>
<sequence>MVLTTGPVIDFQIVKQGTQDDHAIDWVKAKKKLKNVRVKATHINGEFKIIGLSEKPCNEIYFTLKGKHQDGAQGEVQPEEITVYEYFRKHRNLHLTTFACFRCLDVGKPGKPNYLPLERYTKAPSYVQRAILVNKVGQKPLDCKKVLTDSMDKYEYDKVPLLSAFSISIKKQLTKFDGRVLDTPKMKVSGDED</sequence>
<keyword evidence="3" id="KW-1185">Reference proteome</keyword>
<dbReference type="PROSITE" id="PS50821">
    <property type="entry name" value="PAZ"/>
    <property type="match status" value="1"/>
</dbReference>
<proteinExistence type="predicted"/>
<gene>
    <name evidence="2" type="ORF">POM88_017254</name>
</gene>
<dbReference type="Proteomes" id="UP001237642">
    <property type="component" value="Unassembled WGS sequence"/>
</dbReference>
<dbReference type="Pfam" id="PF02170">
    <property type="entry name" value="PAZ"/>
    <property type="match status" value="1"/>
</dbReference>
<name>A0AAD8IP54_9APIA</name>
<dbReference type="EMBL" id="JAUIZM010000004">
    <property type="protein sequence ID" value="KAK1389076.1"/>
    <property type="molecule type" value="Genomic_DNA"/>
</dbReference>
<dbReference type="InterPro" id="IPR036085">
    <property type="entry name" value="PAZ_dom_sf"/>
</dbReference>